<organism evidence="1 2">
    <name type="scientific">Entomophthora muscae</name>
    <dbReference type="NCBI Taxonomy" id="34485"/>
    <lineage>
        <taxon>Eukaryota</taxon>
        <taxon>Fungi</taxon>
        <taxon>Fungi incertae sedis</taxon>
        <taxon>Zoopagomycota</taxon>
        <taxon>Entomophthoromycotina</taxon>
        <taxon>Entomophthoromycetes</taxon>
        <taxon>Entomophthorales</taxon>
        <taxon>Entomophthoraceae</taxon>
        <taxon>Entomophthora</taxon>
    </lineage>
</organism>
<gene>
    <name evidence="1" type="ORF">DSO57_1007194</name>
</gene>
<evidence type="ECO:0000313" key="1">
    <source>
        <dbReference type="EMBL" id="KAJ9066694.1"/>
    </source>
</evidence>
<dbReference type="EMBL" id="QTSX02004281">
    <property type="protein sequence ID" value="KAJ9066694.1"/>
    <property type="molecule type" value="Genomic_DNA"/>
</dbReference>
<protein>
    <submittedName>
        <fullName evidence="1">Uncharacterized protein</fullName>
    </submittedName>
</protein>
<dbReference type="Proteomes" id="UP001165960">
    <property type="component" value="Unassembled WGS sequence"/>
</dbReference>
<sequence length="93" mass="10395">MKRELEKLLKDFDSAIAEIKEIDRKVKARVKSAVLEGEKIDKVSAKALMTKIPDSPEKTIERLLNIQKNVARGSSLVQHAILKTASQKTPSQI</sequence>
<keyword evidence="2" id="KW-1185">Reference proteome</keyword>
<comment type="caution">
    <text evidence="1">The sequence shown here is derived from an EMBL/GenBank/DDBJ whole genome shotgun (WGS) entry which is preliminary data.</text>
</comment>
<reference evidence="1" key="1">
    <citation type="submission" date="2022-04" db="EMBL/GenBank/DDBJ databases">
        <title>Genome of the entomopathogenic fungus Entomophthora muscae.</title>
        <authorList>
            <person name="Elya C."/>
            <person name="Lovett B.R."/>
            <person name="Lee E."/>
            <person name="Macias A.M."/>
            <person name="Hajek A.E."/>
            <person name="De Bivort B.L."/>
            <person name="Kasson M.T."/>
            <person name="De Fine Licht H.H."/>
            <person name="Stajich J.E."/>
        </authorList>
    </citation>
    <scope>NUCLEOTIDE SEQUENCE</scope>
    <source>
        <strain evidence="1">Berkeley</strain>
    </source>
</reference>
<name>A0ACC2SWC5_9FUNG</name>
<proteinExistence type="predicted"/>
<accession>A0ACC2SWC5</accession>
<evidence type="ECO:0000313" key="2">
    <source>
        <dbReference type="Proteomes" id="UP001165960"/>
    </source>
</evidence>